<evidence type="ECO:0000256" key="2">
    <source>
        <dbReference type="ARBA" id="ARBA00022676"/>
    </source>
</evidence>
<comment type="similarity">
    <text evidence="11">Belongs to the SEDS family. FtsW subfamily.</text>
</comment>
<feature type="transmembrane region" description="Helical" evidence="17">
    <location>
        <begin position="327"/>
        <end position="360"/>
    </location>
</feature>
<feature type="transmembrane region" description="Helical" evidence="17">
    <location>
        <begin position="251"/>
        <end position="273"/>
    </location>
</feature>
<gene>
    <name evidence="18" type="ORF">EEI45_06960</name>
</gene>
<feature type="transmembrane region" description="Helical" evidence="17">
    <location>
        <begin position="197"/>
        <end position="221"/>
    </location>
</feature>
<comment type="subcellular location">
    <subcellularLocation>
        <location evidence="1">Membrane</location>
        <topology evidence="1">Multi-pass membrane protein</topology>
    </subcellularLocation>
</comment>
<dbReference type="GO" id="GO:0008360">
    <property type="term" value="P:regulation of cell shape"/>
    <property type="evidence" value="ECO:0007669"/>
    <property type="project" value="UniProtKB-KW"/>
</dbReference>
<feature type="transmembrane region" description="Helical" evidence="17">
    <location>
        <begin position="285"/>
        <end position="307"/>
    </location>
</feature>
<proteinExistence type="inferred from homology"/>
<dbReference type="RefSeq" id="WP_125164668.1">
    <property type="nucleotide sequence ID" value="NZ_CP034234.1"/>
</dbReference>
<dbReference type="EC" id="2.4.99.28" evidence="14"/>
<dbReference type="KEGG" id="eri:EEI45_06960"/>
<keyword evidence="4 17" id="KW-0812">Transmembrane</keyword>
<dbReference type="GO" id="GO:0005886">
    <property type="term" value="C:plasma membrane"/>
    <property type="evidence" value="ECO:0007669"/>
    <property type="project" value="TreeGrafter"/>
</dbReference>
<evidence type="ECO:0000256" key="14">
    <source>
        <dbReference type="ARBA" id="ARBA00044770"/>
    </source>
</evidence>
<evidence type="ECO:0000256" key="16">
    <source>
        <dbReference type="ARBA" id="ARBA00049966"/>
    </source>
</evidence>
<dbReference type="EMBL" id="CP034234">
    <property type="protein sequence ID" value="AZK44499.1"/>
    <property type="molecule type" value="Genomic_DNA"/>
</dbReference>
<evidence type="ECO:0000256" key="8">
    <source>
        <dbReference type="ARBA" id="ARBA00023136"/>
    </source>
</evidence>
<keyword evidence="8 17" id="KW-0472">Membrane</keyword>
<evidence type="ECO:0000256" key="6">
    <source>
        <dbReference type="ARBA" id="ARBA00022984"/>
    </source>
</evidence>
<keyword evidence="5" id="KW-0133">Cell shape</keyword>
<dbReference type="GO" id="GO:0008955">
    <property type="term" value="F:peptidoglycan glycosyltransferase activity"/>
    <property type="evidence" value="ECO:0007669"/>
    <property type="project" value="UniProtKB-EC"/>
</dbReference>
<keyword evidence="6" id="KW-0573">Peptidoglycan synthesis</keyword>
<evidence type="ECO:0000256" key="12">
    <source>
        <dbReference type="ARBA" id="ARBA00041185"/>
    </source>
</evidence>
<accession>A0A3Q8S315</accession>
<organism evidence="18 19">
    <name type="scientific">Erysipelothrix piscisicarius</name>
    <dbReference type="NCBI Taxonomy" id="2485784"/>
    <lineage>
        <taxon>Bacteria</taxon>
        <taxon>Bacillati</taxon>
        <taxon>Bacillota</taxon>
        <taxon>Erysipelotrichia</taxon>
        <taxon>Erysipelotrichales</taxon>
        <taxon>Erysipelotrichaceae</taxon>
        <taxon>Erysipelothrix</taxon>
    </lineage>
</organism>
<evidence type="ECO:0000256" key="11">
    <source>
        <dbReference type="ARBA" id="ARBA00038053"/>
    </source>
</evidence>
<evidence type="ECO:0000256" key="10">
    <source>
        <dbReference type="ARBA" id="ARBA00033270"/>
    </source>
</evidence>
<evidence type="ECO:0000256" key="5">
    <source>
        <dbReference type="ARBA" id="ARBA00022960"/>
    </source>
</evidence>
<keyword evidence="3" id="KW-0808">Transferase</keyword>
<evidence type="ECO:0000256" key="7">
    <source>
        <dbReference type="ARBA" id="ARBA00022989"/>
    </source>
</evidence>
<feature type="transmembrane region" description="Helical" evidence="17">
    <location>
        <begin position="20"/>
        <end position="41"/>
    </location>
</feature>
<feature type="transmembrane region" description="Helical" evidence="17">
    <location>
        <begin position="147"/>
        <end position="163"/>
    </location>
</feature>
<keyword evidence="7 17" id="KW-1133">Transmembrane helix</keyword>
<dbReference type="GO" id="GO:0015648">
    <property type="term" value="F:lipid-linked peptidoglycan transporter activity"/>
    <property type="evidence" value="ECO:0007669"/>
    <property type="project" value="TreeGrafter"/>
</dbReference>
<evidence type="ECO:0000256" key="4">
    <source>
        <dbReference type="ARBA" id="ARBA00022692"/>
    </source>
</evidence>
<dbReference type="Proteomes" id="UP000278804">
    <property type="component" value="Chromosome"/>
</dbReference>
<evidence type="ECO:0000256" key="3">
    <source>
        <dbReference type="ARBA" id="ARBA00022679"/>
    </source>
</evidence>
<evidence type="ECO:0000256" key="15">
    <source>
        <dbReference type="ARBA" id="ARBA00049902"/>
    </source>
</evidence>
<dbReference type="PANTHER" id="PTHR30474:SF2">
    <property type="entry name" value="PEPTIDOGLYCAN GLYCOSYLTRANSFERASE FTSW-RELATED"/>
    <property type="match status" value="1"/>
</dbReference>
<evidence type="ECO:0000256" key="9">
    <source>
        <dbReference type="ARBA" id="ARBA00032370"/>
    </source>
</evidence>
<dbReference type="Pfam" id="PF01098">
    <property type="entry name" value="FTSW_RODA_SPOVE"/>
    <property type="match status" value="1"/>
</dbReference>
<dbReference type="InterPro" id="IPR001182">
    <property type="entry name" value="FtsW/RodA"/>
</dbReference>
<evidence type="ECO:0000256" key="17">
    <source>
        <dbReference type="SAM" id="Phobius"/>
    </source>
</evidence>
<comment type="function">
    <text evidence="16">Peptidoglycan polymerase that is essential for cell division.</text>
</comment>
<dbReference type="GO" id="GO:0009252">
    <property type="term" value="P:peptidoglycan biosynthetic process"/>
    <property type="evidence" value="ECO:0007669"/>
    <property type="project" value="UniProtKB-KW"/>
</dbReference>
<keyword evidence="19" id="KW-1185">Reference proteome</keyword>
<feature type="transmembrane region" description="Helical" evidence="17">
    <location>
        <begin position="120"/>
        <end position="135"/>
    </location>
</feature>
<dbReference type="PANTHER" id="PTHR30474">
    <property type="entry name" value="CELL CYCLE PROTEIN"/>
    <property type="match status" value="1"/>
</dbReference>
<evidence type="ECO:0000256" key="13">
    <source>
        <dbReference type="ARBA" id="ARBA00041418"/>
    </source>
</evidence>
<comment type="catalytic activity">
    <reaction evidence="15">
        <text>[GlcNAc-(1-&gt;4)-Mur2Ac(oyl-L-Ala-gamma-D-Glu-L-Lys-D-Ala-D-Ala)](n)-di-trans,octa-cis-undecaprenyl diphosphate + beta-D-GlcNAc-(1-&gt;4)-Mur2Ac(oyl-L-Ala-gamma-D-Glu-L-Lys-D-Ala-D-Ala)-di-trans,octa-cis-undecaprenyl diphosphate = [GlcNAc-(1-&gt;4)-Mur2Ac(oyl-L-Ala-gamma-D-Glu-L-Lys-D-Ala-D-Ala)](n+1)-di-trans,octa-cis-undecaprenyl diphosphate + di-trans,octa-cis-undecaprenyl diphosphate + H(+)</text>
        <dbReference type="Rhea" id="RHEA:23708"/>
        <dbReference type="Rhea" id="RHEA-COMP:9602"/>
        <dbReference type="Rhea" id="RHEA-COMP:9603"/>
        <dbReference type="ChEBI" id="CHEBI:15378"/>
        <dbReference type="ChEBI" id="CHEBI:58405"/>
        <dbReference type="ChEBI" id="CHEBI:60033"/>
        <dbReference type="ChEBI" id="CHEBI:78435"/>
        <dbReference type="EC" id="2.4.99.28"/>
    </reaction>
</comment>
<sequence>MNKRKISLKMPMGYNRPIHAAALILNIFGVLMVISGSMTSGSTAKSLVLVAVKELVFVIVSYIMMVMVARRFSLNYFRKNYAKILLLMVGLLGITLVFPAINGAKAWINLKIMTIQPSEFAKIFGILTIATFLADRNKRTKASTFDLVKKPFFIILAIFLFVVKAQHDLGSAVVILGIAYICVLIPSHDKLTRLQKWMFILAGVGIVGLIFLDSSFGISLIEKLNIPPYMIGRFKTSSNPFLDRYGSGYQIFNGMVAMFKGGMFGMGYGNSLIKYGYLPEAHTDFILAVTIEELGMIGFSIIVIGYGTMLYQLVKYSFKVKQESDKVILMGTVAYIMIHFIFNIGGITALIPLTGVPLLFISKGGSSRMAIMLAIGLTQNVISRYEMGIINIKRKDQLRIKQEEMKRKENLKRLTEVV</sequence>
<feature type="transmembrane region" description="Helical" evidence="17">
    <location>
        <begin position="47"/>
        <end position="69"/>
    </location>
</feature>
<evidence type="ECO:0000256" key="1">
    <source>
        <dbReference type="ARBA" id="ARBA00004141"/>
    </source>
</evidence>
<dbReference type="GO" id="GO:0032153">
    <property type="term" value="C:cell division site"/>
    <property type="evidence" value="ECO:0007669"/>
    <property type="project" value="TreeGrafter"/>
</dbReference>
<evidence type="ECO:0000313" key="19">
    <source>
        <dbReference type="Proteomes" id="UP000278804"/>
    </source>
</evidence>
<dbReference type="AlphaFoldDB" id="A0A3Q8S315"/>
<protein>
    <recommendedName>
        <fullName evidence="12">Probable peptidoglycan glycosyltransferase FtsW</fullName>
        <ecNumber evidence="14">2.4.99.28</ecNumber>
    </recommendedName>
    <alternativeName>
        <fullName evidence="13">Cell division protein FtsW</fullName>
    </alternativeName>
    <alternativeName>
        <fullName evidence="10">Cell wall polymerase</fullName>
    </alternativeName>
    <alternativeName>
        <fullName evidence="9">Peptidoglycan polymerase</fullName>
    </alternativeName>
</protein>
<name>A0A3Q8S315_9FIRM</name>
<keyword evidence="2" id="KW-0328">Glycosyltransferase</keyword>
<evidence type="ECO:0000313" key="18">
    <source>
        <dbReference type="EMBL" id="AZK44499.1"/>
    </source>
</evidence>
<feature type="transmembrane region" description="Helical" evidence="17">
    <location>
        <begin position="169"/>
        <end position="185"/>
    </location>
</feature>
<dbReference type="GO" id="GO:0051301">
    <property type="term" value="P:cell division"/>
    <property type="evidence" value="ECO:0007669"/>
    <property type="project" value="InterPro"/>
</dbReference>
<feature type="transmembrane region" description="Helical" evidence="17">
    <location>
        <begin position="81"/>
        <end position="100"/>
    </location>
</feature>
<reference evidence="18 19" key="1">
    <citation type="journal article" date="2020" name="Int. J. Syst. Evol. Microbiol.">
        <title>Description of Erysipelothrix piscisicarius sp. nov., an emergent fish pathogen, and assessment of virulence using a tiger barb (Puntigrus tetrazona) infection model.</title>
        <authorList>
            <person name="Pomaranski E.K."/>
            <person name="Griffin M.J."/>
            <person name="Camus A.C."/>
            <person name="Armwood A.R."/>
            <person name="Shelley J."/>
            <person name="Waldbieser G.C."/>
            <person name="LaFrentz B.R."/>
            <person name="Garcia J.C."/>
            <person name="Yanong R."/>
            <person name="Soto E."/>
        </authorList>
    </citation>
    <scope>NUCLEOTIDE SEQUENCE [LARGE SCALE GENOMIC DNA]</scope>
    <source>
        <strain evidence="18 19">15TAL0474</strain>
    </source>
</reference>